<feature type="compositionally biased region" description="Acidic residues" evidence="7">
    <location>
        <begin position="880"/>
        <end position="909"/>
    </location>
</feature>
<dbReference type="EMBL" id="MU128960">
    <property type="protein sequence ID" value="KAF9514518.1"/>
    <property type="molecule type" value="Genomic_DNA"/>
</dbReference>
<feature type="compositionally biased region" description="Polar residues" evidence="7">
    <location>
        <begin position="857"/>
        <end position="878"/>
    </location>
</feature>
<sequence length="1202" mass="129334">MFTELVIPSEVLPSGTPTSEIFSSNGSLGRQTSPFRSGSGSASPAPSPTVSLDCPPGLTHLEWVKQWSDPHVSKWLSEAKVGHHATRFRENDIRGDLILDLDQTALKETGIISVGDRIKILVAVKALRQKCMRSTSVPPSASMSGSQMGRDAHGQSSTTKEVMSGTTTGRRLDTARPPPLHITESASRDLPQLVGSAQGIPATAKPTPTPRYPPPPPRQRTNGNVSLGPPLSTHTPGRRTPEPHAPPPFTKDPLPPAPTQTTVPSAQWHAGDYGLPARPNPGNLLGGTFAPDKRSVPFPRSASPLPSVALRSIPNRSLHQKSPSMSQASKPLNPAPALSARPGTSGEIGSTSSTISHPYQSSNHAIRDRDPIILPTLHVPNSGNGFPLSPIVETSQTEATTPITRGLSSTHSNSPSQAAPKSLEELRRLCVKFILADEGHSRVINVGDCQGGVQVIENVLKKMNKIHGGPVVATENEDGALIVDGWAVYLELPGHEGPYTPLTEQQLLSVCHADSSNPSRERGLTLRRYGLIPRKQVSKLEHFFGVRPPASQISPTSPTTTSGFGSKSNLAAPDSDDADSRDPTPRAGSPGTLSSSGNLRSATSKQLARASTISVMSGLGLLPPPPLEAESSPTKNSQSGSFLANPQKKLRSFFGQRPPSELITSHLGEFFPHTEKKVLERTARNSMLRGSGSIRRESIMSGTGPLGGSVRSSWNLGDKSDIIYPVPRRSTSPRSSLSGSSRPSSSRRQGPHPSRLAEEEEEAAPRLSISTDGDRSSTEPDEDNVIGRSKGNEPSTPHVLPPVSFESESLSESVFPRLRTNSSSKRFSYASEMKNKRKSTASTFLTVDEITAEMDNRQNGSISDSTVVGTSEGSTLGQDPNEDEEDTAEETSDEGELSEGGDVESAAEDDVGKAVTSTGRKRSIKWIKGALIGSGSFGSVYLGMDAFHGLLMAVKQVELPTGSSHNEERKKSMLSALEREIELLKDLQHPNIVQYLDSSMDEHHLNIFLEYVPGGSVVALLRNYGAFEEELVRNWVSQILAGLVYLHERDIIHRDIKGANILVDNKGGIKISDFGISKKVEDNLLSSARVHRPSLQGSVFWMAPEVVKQTSYTSKADIWSLGCLVVEMLTGEHPWAKFTQMQAIFKIGSSAKPETPPDISPEAEDFLNKAFELDHTARPSAQELLKHAWLTKASLDFLGESD</sequence>
<dbReference type="Pfam" id="PF00069">
    <property type="entry name" value="Pkinase"/>
    <property type="match status" value="1"/>
</dbReference>
<dbReference type="PROSITE" id="PS50011">
    <property type="entry name" value="PROTEIN_KINASE_DOM"/>
    <property type="match status" value="1"/>
</dbReference>
<dbReference type="Pfam" id="PF14847">
    <property type="entry name" value="Ras_bdg_2"/>
    <property type="match status" value="1"/>
</dbReference>
<keyword evidence="2" id="KW-0808">Transferase</keyword>
<feature type="compositionally biased region" description="Low complexity" evidence="7">
    <location>
        <begin position="548"/>
        <end position="562"/>
    </location>
</feature>
<dbReference type="SMART" id="SM01304">
    <property type="entry name" value="Ras_bdg_2"/>
    <property type="match status" value="1"/>
</dbReference>
<feature type="domain" description="SAM" evidence="9">
    <location>
        <begin position="67"/>
        <end position="130"/>
    </location>
</feature>
<dbReference type="GO" id="GO:0004709">
    <property type="term" value="F:MAP kinase kinase kinase activity"/>
    <property type="evidence" value="ECO:0007669"/>
    <property type="project" value="UniProtKB-ARBA"/>
</dbReference>
<protein>
    <recommendedName>
        <fullName evidence="12">Pkinase-domain-containing protein</fullName>
    </recommendedName>
</protein>
<feature type="binding site" evidence="6">
    <location>
        <position position="955"/>
    </location>
    <ligand>
        <name>ATP</name>
        <dbReference type="ChEBI" id="CHEBI:30616"/>
    </ligand>
</feature>
<dbReference type="PROSITE" id="PS00107">
    <property type="entry name" value="PROTEIN_KINASE_ATP"/>
    <property type="match status" value="1"/>
</dbReference>
<dbReference type="OrthoDB" id="266718at2759"/>
<dbReference type="InterPro" id="IPR050538">
    <property type="entry name" value="MAP_kinase_kinase_kinase"/>
</dbReference>
<feature type="compositionally biased region" description="Pro residues" evidence="7">
    <location>
        <begin position="243"/>
        <end position="258"/>
    </location>
</feature>
<dbReference type="Proteomes" id="UP000886523">
    <property type="component" value="Unassembled WGS sequence"/>
</dbReference>
<comment type="caution">
    <text evidence="10">The sequence shown here is derived from an EMBL/GenBank/DDBJ whole genome shotgun (WGS) entry which is preliminary data.</text>
</comment>
<evidence type="ECO:0000256" key="7">
    <source>
        <dbReference type="SAM" id="MobiDB-lite"/>
    </source>
</evidence>
<keyword evidence="11" id="KW-1185">Reference proteome</keyword>
<evidence type="ECO:0000259" key="9">
    <source>
        <dbReference type="PROSITE" id="PS50105"/>
    </source>
</evidence>
<evidence type="ECO:0000313" key="11">
    <source>
        <dbReference type="Proteomes" id="UP000886523"/>
    </source>
</evidence>
<name>A0A9P6AYU4_9AGAM</name>
<dbReference type="InterPro" id="IPR013761">
    <property type="entry name" value="SAM/pointed_sf"/>
</dbReference>
<evidence type="ECO:0000256" key="6">
    <source>
        <dbReference type="PROSITE-ProRule" id="PRU10141"/>
    </source>
</evidence>
<feature type="region of interest" description="Disordered" evidence="7">
    <location>
        <begin position="619"/>
        <end position="642"/>
    </location>
</feature>
<dbReference type="PROSITE" id="PS00108">
    <property type="entry name" value="PROTEIN_KINASE_ST"/>
    <property type="match status" value="1"/>
</dbReference>
<evidence type="ECO:0008006" key="12">
    <source>
        <dbReference type="Google" id="ProtNLM"/>
    </source>
</evidence>
<evidence type="ECO:0000256" key="3">
    <source>
        <dbReference type="ARBA" id="ARBA00022741"/>
    </source>
</evidence>
<dbReference type="InterPro" id="IPR029458">
    <property type="entry name" value="Ras-bd_By2"/>
</dbReference>
<keyword evidence="5 6" id="KW-0067">ATP-binding</keyword>
<dbReference type="PROSITE" id="PS50105">
    <property type="entry name" value="SAM_DOMAIN"/>
    <property type="match status" value="1"/>
</dbReference>
<feature type="compositionally biased region" description="Polar residues" evidence="7">
    <location>
        <begin position="16"/>
        <end position="36"/>
    </location>
</feature>
<feature type="compositionally biased region" description="Polar residues" evidence="7">
    <location>
        <begin position="314"/>
        <end position="330"/>
    </location>
</feature>
<dbReference type="InterPro" id="IPR008271">
    <property type="entry name" value="Ser/Thr_kinase_AS"/>
</dbReference>
<dbReference type="InterPro" id="IPR017441">
    <property type="entry name" value="Protein_kinase_ATP_BS"/>
</dbReference>
<accession>A0A9P6AYU4</accession>
<dbReference type="SUPFAM" id="SSF47769">
    <property type="entry name" value="SAM/Pointed domain"/>
    <property type="match status" value="1"/>
</dbReference>
<dbReference type="Pfam" id="PF07647">
    <property type="entry name" value="SAM_2"/>
    <property type="match status" value="1"/>
</dbReference>
<dbReference type="InterPro" id="IPR000719">
    <property type="entry name" value="Prot_kinase_dom"/>
</dbReference>
<feature type="compositionally biased region" description="Polar residues" evidence="7">
    <location>
        <begin position="154"/>
        <end position="169"/>
    </location>
</feature>
<feature type="region of interest" description="Disordered" evidence="7">
    <location>
        <begin position="16"/>
        <end position="50"/>
    </location>
</feature>
<dbReference type="SMART" id="SM00220">
    <property type="entry name" value="S_TKc"/>
    <property type="match status" value="1"/>
</dbReference>
<dbReference type="AlphaFoldDB" id="A0A9P6AYU4"/>
<evidence type="ECO:0000313" key="10">
    <source>
        <dbReference type="EMBL" id="KAF9514518.1"/>
    </source>
</evidence>
<comment type="similarity">
    <text evidence="1">Belongs to the protein kinase superfamily. STE Ser/Thr protein kinase family. MAP kinase kinase kinase subfamily.</text>
</comment>
<dbReference type="InterPro" id="IPR001660">
    <property type="entry name" value="SAM"/>
</dbReference>
<feature type="region of interest" description="Disordered" evidence="7">
    <location>
        <begin position="689"/>
        <end position="816"/>
    </location>
</feature>
<dbReference type="GO" id="GO:0005524">
    <property type="term" value="F:ATP binding"/>
    <property type="evidence" value="ECO:0007669"/>
    <property type="project" value="UniProtKB-UniRule"/>
</dbReference>
<dbReference type="SUPFAM" id="SSF56112">
    <property type="entry name" value="Protein kinase-like (PK-like)"/>
    <property type="match status" value="1"/>
</dbReference>
<keyword evidence="4" id="KW-0418">Kinase</keyword>
<feature type="compositionally biased region" description="Low complexity" evidence="7">
    <location>
        <begin position="725"/>
        <end position="754"/>
    </location>
</feature>
<feature type="region of interest" description="Disordered" evidence="7">
    <location>
        <begin position="135"/>
        <end position="362"/>
    </location>
</feature>
<evidence type="ECO:0000259" key="8">
    <source>
        <dbReference type="PROSITE" id="PS50011"/>
    </source>
</evidence>
<dbReference type="FunFam" id="3.30.200.20:FF:000387">
    <property type="entry name" value="Serine/threonine-protein kinase STE11"/>
    <property type="match status" value="1"/>
</dbReference>
<feature type="compositionally biased region" description="Polar residues" evidence="7">
    <location>
        <begin position="135"/>
        <end position="147"/>
    </location>
</feature>
<dbReference type="InterPro" id="IPR011009">
    <property type="entry name" value="Kinase-like_dom_sf"/>
</dbReference>
<gene>
    <name evidence="10" type="ORF">BS47DRAFT_1343100</name>
</gene>
<dbReference type="FunFam" id="1.10.510.10:FF:000334">
    <property type="entry name" value="Serine/threonine-protein kinase STE11"/>
    <property type="match status" value="1"/>
</dbReference>
<evidence type="ECO:0000256" key="1">
    <source>
        <dbReference type="ARBA" id="ARBA00006529"/>
    </source>
</evidence>
<feature type="compositionally biased region" description="Low complexity" evidence="7">
    <location>
        <begin position="801"/>
        <end position="816"/>
    </location>
</feature>
<dbReference type="Gene3D" id="3.10.20.90">
    <property type="entry name" value="Phosphatidylinositol 3-kinase Catalytic Subunit, Chain A, domain 1"/>
    <property type="match status" value="1"/>
</dbReference>
<feature type="compositionally biased region" description="Polar residues" evidence="7">
    <location>
        <begin position="631"/>
        <end position="642"/>
    </location>
</feature>
<keyword evidence="3 6" id="KW-0547">Nucleotide-binding</keyword>
<evidence type="ECO:0000256" key="4">
    <source>
        <dbReference type="ARBA" id="ARBA00022777"/>
    </source>
</evidence>
<proteinExistence type="inferred from homology"/>
<organism evidence="10 11">
    <name type="scientific">Hydnum rufescens UP504</name>
    <dbReference type="NCBI Taxonomy" id="1448309"/>
    <lineage>
        <taxon>Eukaryota</taxon>
        <taxon>Fungi</taxon>
        <taxon>Dikarya</taxon>
        <taxon>Basidiomycota</taxon>
        <taxon>Agaricomycotina</taxon>
        <taxon>Agaricomycetes</taxon>
        <taxon>Cantharellales</taxon>
        <taxon>Hydnaceae</taxon>
        <taxon>Hydnum</taxon>
    </lineage>
</organism>
<dbReference type="PANTHER" id="PTHR48016:SF56">
    <property type="entry name" value="MAPKK KINASE"/>
    <property type="match status" value="1"/>
</dbReference>
<reference evidence="10" key="1">
    <citation type="journal article" date="2020" name="Nat. Commun.">
        <title>Large-scale genome sequencing of mycorrhizal fungi provides insights into the early evolution of symbiotic traits.</title>
        <authorList>
            <person name="Miyauchi S."/>
            <person name="Kiss E."/>
            <person name="Kuo A."/>
            <person name="Drula E."/>
            <person name="Kohler A."/>
            <person name="Sanchez-Garcia M."/>
            <person name="Morin E."/>
            <person name="Andreopoulos B."/>
            <person name="Barry K.W."/>
            <person name="Bonito G."/>
            <person name="Buee M."/>
            <person name="Carver A."/>
            <person name="Chen C."/>
            <person name="Cichocki N."/>
            <person name="Clum A."/>
            <person name="Culley D."/>
            <person name="Crous P.W."/>
            <person name="Fauchery L."/>
            <person name="Girlanda M."/>
            <person name="Hayes R.D."/>
            <person name="Keri Z."/>
            <person name="LaButti K."/>
            <person name="Lipzen A."/>
            <person name="Lombard V."/>
            <person name="Magnuson J."/>
            <person name="Maillard F."/>
            <person name="Murat C."/>
            <person name="Nolan M."/>
            <person name="Ohm R.A."/>
            <person name="Pangilinan J."/>
            <person name="Pereira M.F."/>
            <person name="Perotto S."/>
            <person name="Peter M."/>
            <person name="Pfister S."/>
            <person name="Riley R."/>
            <person name="Sitrit Y."/>
            <person name="Stielow J.B."/>
            <person name="Szollosi G."/>
            <person name="Zifcakova L."/>
            <person name="Stursova M."/>
            <person name="Spatafora J.W."/>
            <person name="Tedersoo L."/>
            <person name="Vaario L.M."/>
            <person name="Yamada A."/>
            <person name="Yan M."/>
            <person name="Wang P."/>
            <person name="Xu J."/>
            <person name="Bruns T."/>
            <person name="Baldrian P."/>
            <person name="Vilgalys R."/>
            <person name="Dunand C."/>
            <person name="Henrissat B."/>
            <person name="Grigoriev I.V."/>
            <person name="Hibbett D."/>
            <person name="Nagy L.G."/>
            <person name="Martin F.M."/>
        </authorList>
    </citation>
    <scope>NUCLEOTIDE SEQUENCE</scope>
    <source>
        <strain evidence="10">UP504</strain>
    </source>
</reference>
<evidence type="ECO:0000256" key="2">
    <source>
        <dbReference type="ARBA" id="ARBA00022679"/>
    </source>
</evidence>
<dbReference type="CDD" id="cd09534">
    <property type="entry name" value="SAM_Ste11_fungal"/>
    <property type="match status" value="1"/>
</dbReference>
<dbReference type="Gene3D" id="1.10.150.50">
    <property type="entry name" value="Transcription Factor, Ets-1"/>
    <property type="match status" value="1"/>
</dbReference>
<dbReference type="SMART" id="SM00454">
    <property type="entry name" value="SAM"/>
    <property type="match status" value="1"/>
</dbReference>
<dbReference type="Gene3D" id="1.10.510.10">
    <property type="entry name" value="Transferase(Phosphotransferase) domain 1"/>
    <property type="match status" value="1"/>
</dbReference>
<dbReference type="PANTHER" id="PTHR48016">
    <property type="entry name" value="MAP KINASE KINASE KINASE SSK2-RELATED-RELATED"/>
    <property type="match status" value="1"/>
</dbReference>
<feature type="region of interest" description="Disordered" evidence="7">
    <location>
        <begin position="546"/>
        <end position="607"/>
    </location>
</feature>
<feature type="compositionally biased region" description="Polar residues" evidence="7">
    <location>
        <begin position="591"/>
        <end position="607"/>
    </location>
</feature>
<feature type="region of interest" description="Disordered" evidence="7">
    <location>
        <begin position="855"/>
        <end position="914"/>
    </location>
</feature>
<feature type="compositionally biased region" description="Low complexity" evidence="7">
    <location>
        <begin position="343"/>
        <end position="356"/>
    </location>
</feature>
<feature type="domain" description="Protein kinase" evidence="8">
    <location>
        <begin position="926"/>
        <end position="1190"/>
    </location>
</feature>
<feature type="compositionally biased region" description="Pro residues" evidence="7">
    <location>
        <begin position="207"/>
        <end position="218"/>
    </location>
</feature>
<evidence type="ECO:0000256" key="5">
    <source>
        <dbReference type="ARBA" id="ARBA00022840"/>
    </source>
</evidence>